<comment type="similarity">
    <text evidence="2">Belongs to the rad21 family.</text>
</comment>
<dbReference type="FunFam" id="1.10.10.580:FF:000002">
    <property type="entry name" value="Sister chromatid cohesion 1 protein 4"/>
    <property type="match status" value="1"/>
</dbReference>
<evidence type="ECO:0000256" key="5">
    <source>
        <dbReference type="ARBA" id="ARBA00023242"/>
    </source>
</evidence>
<dbReference type="InterPro" id="IPR023093">
    <property type="entry name" value="ScpA-like_C"/>
</dbReference>
<evidence type="ECO:0000259" key="9">
    <source>
        <dbReference type="Pfam" id="PF04825"/>
    </source>
</evidence>
<feature type="domain" description="Rad21/Rec8-like protein N-terminal" evidence="9">
    <location>
        <begin position="1"/>
        <end position="100"/>
    </location>
</feature>
<evidence type="ECO:0000256" key="3">
    <source>
        <dbReference type="ARBA" id="ARBA00022776"/>
    </source>
</evidence>
<dbReference type="Pfam" id="PF04824">
    <property type="entry name" value="Rad21_Rec8"/>
    <property type="match status" value="1"/>
</dbReference>
<reference evidence="10" key="1">
    <citation type="submission" date="2020-05" db="EMBL/GenBank/DDBJ databases">
        <title>WGS assembly of Panicum virgatum.</title>
        <authorList>
            <person name="Lovell J.T."/>
            <person name="Jenkins J."/>
            <person name="Shu S."/>
            <person name="Juenger T.E."/>
            <person name="Schmutz J."/>
        </authorList>
    </citation>
    <scope>NUCLEOTIDE SEQUENCE</scope>
    <source>
        <strain evidence="10">AP13</strain>
    </source>
</reference>
<name>A0A8T0RAN9_PANVG</name>
<dbReference type="GO" id="GO:0008278">
    <property type="term" value="C:cohesin complex"/>
    <property type="evidence" value="ECO:0007669"/>
    <property type="project" value="InterPro"/>
</dbReference>
<dbReference type="Gene3D" id="1.10.10.580">
    <property type="entry name" value="Structural maintenance of chromosome 1. Chain E"/>
    <property type="match status" value="1"/>
</dbReference>
<evidence type="ECO:0000256" key="4">
    <source>
        <dbReference type="ARBA" id="ARBA00022829"/>
    </source>
</evidence>
<dbReference type="PANTHER" id="PTHR12585:SF55">
    <property type="entry name" value="SISTER CHROMATID COHESION 1 PROTEIN 3"/>
    <property type="match status" value="1"/>
</dbReference>
<dbReference type="PANTHER" id="PTHR12585">
    <property type="entry name" value="SCC1 / RAD21 FAMILY MEMBER"/>
    <property type="match status" value="1"/>
</dbReference>
<sequence>MFYSHTILARKSPLGTVWIAAHLERKIKRPQIDGIDIPTYAESIMFPEVPIALRLSGHLLLGLVRIYSWKVNYLFSDCNRMVTTIKTTFAAMEIDLPAEMEPAPFDSITLPPTLNLDDLNLDDVISQINTSDNHQKTLDQITLEEGGEYTMIDLDEDDRVEPSASYLSPYMGPEPFEPETFPRFDDDFGANNTLSDEIPLDPPGNMPENPNIENPSDGAHDPPEIMREAPREGPDHFTDSVFGNDDPMVDQDSSPFVQNKVITPPSMDGTFSTGQQLAGIYVPLQTPNTCDLIDDVRPLNSDNQLPELRLEPSPPLPQAQDNKRKREMIFDYEIQLDNAYLKEQIAGPTDKLLCKRRKIPQTALDMWKFSRTGRKDSSFLLEPLVQGMCTYLHVTYDRNFPRVSDPDAEPNSSEPTADYGGSCNAPSERKLTPMSHENEDTLPEGDLTPKSLENSDEQPGPQLTPKSPGEAGVAQDEDTLPELPRFSPVDMPSPLREDDSPFKTVRRTPHSGLGGTGVTEMPQSVRTNSLPGQSTTHSDHMASPFPVNDDYDDQPELPGLISTPGCISNADTGTTGLGSMSTRTRAVAVFFKDHVSSTPSDEQPGKFSLTRILEGKVRKQAARMFFETMVLKSYDYIDVQQEDPYGDIEISVRPSLAEAKL</sequence>
<dbReference type="SUPFAM" id="SSF46785">
    <property type="entry name" value="Winged helix' DNA-binding domain"/>
    <property type="match status" value="1"/>
</dbReference>
<feature type="compositionally biased region" description="Basic and acidic residues" evidence="7">
    <location>
        <begin position="218"/>
        <end position="238"/>
    </location>
</feature>
<proteinExistence type="inferred from homology"/>
<keyword evidence="3" id="KW-0498">Mitosis</keyword>
<accession>A0A8T0RAN9</accession>
<dbReference type="EMBL" id="CM029047">
    <property type="protein sequence ID" value="KAG2582887.1"/>
    <property type="molecule type" value="Genomic_DNA"/>
</dbReference>
<evidence type="ECO:0000313" key="10">
    <source>
        <dbReference type="EMBL" id="KAG2582887.1"/>
    </source>
</evidence>
<feature type="compositionally biased region" description="Basic and acidic residues" evidence="7">
    <location>
        <begin position="427"/>
        <end position="439"/>
    </location>
</feature>
<keyword evidence="11" id="KW-1185">Reference proteome</keyword>
<dbReference type="GO" id="GO:0005634">
    <property type="term" value="C:nucleus"/>
    <property type="evidence" value="ECO:0007669"/>
    <property type="project" value="UniProtKB-SubCell"/>
</dbReference>
<evidence type="ECO:0000256" key="6">
    <source>
        <dbReference type="ARBA" id="ARBA00064543"/>
    </source>
</evidence>
<dbReference type="InterPro" id="IPR039781">
    <property type="entry name" value="Rad21/Rec8-like"/>
</dbReference>
<feature type="compositionally biased region" description="Polar residues" evidence="7">
    <location>
        <begin position="521"/>
        <end position="536"/>
    </location>
</feature>
<dbReference type="GO" id="GO:1990414">
    <property type="term" value="P:replication-born double-strand break repair via sister chromatid exchange"/>
    <property type="evidence" value="ECO:0007669"/>
    <property type="project" value="TreeGrafter"/>
</dbReference>
<evidence type="ECO:0000259" key="8">
    <source>
        <dbReference type="Pfam" id="PF04824"/>
    </source>
</evidence>
<dbReference type="GO" id="GO:0007059">
    <property type="term" value="P:chromosome segregation"/>
    <property type="evidence" value="ECO:0007669"/>
    <property type="project" value="UniProtKB-KW"/>
</dbReference>
<comment type="subunit">
    <text evidence="6">Component of the cohesin complex.</text>
</comment>
<dbReference type="Pfam" id="PF04825">
    <property type="entry name" value="Rad21_Rec8_N"/>
    <property type="match status" value="1"/>
</dbReference>
<protein>
    <submittedName>
        <fullName evidence="10">Uncharacterized protein</fullName>
    </submittedName>
</protein>
<evidence type="ECO:0000256" key="1">
    <source>
        <dbReference type="ARBA" id="ARBA00004123"/>
    </source>
</evidence>
<comment type="caution">
    <text evidence="10">The sequence shown here is derived from an EMBL/GenBank/DDBJ whole genome shotgun (WGS) entry which is preliminary data.</text>
</comment>
<evidence type="ECO:0000256" key="7">
    <source>
        <dbReference type="SAM" id="MobiDB-lite"/>
    </source>
</evidence>
<dbReference type="CDD" id="cd21793">
    <property type="entry name" value="Rad21_Rec8_M_AtSYN1-like"/>
    <property type="match status" value="1"/>
</dbReference>
<keyword evidence="3" id="KW-0131">Cell cycle</keyword>
<keyword evidence="4" id="KW-0159">Chromosome partition</keyword>
<dbReference type="GO" id="GO:0007062">
    <property type="term" value="P:sister chromatid cohesion"/>
    <property type="evidence" value="ECO:0007669"/>
    <property type="project" value="InterPro"/>
</dbReference>
<feature type="region of interest" description="Disordered" evidence="7">
    <location>
        <begin position="402"/>
        <end position="554"/>
    </location>
</feature>
<dbReference type="InterPro" id="IPR006909">
    <property type="entry name" value="Rad21/Rec8_C_eu"/>
</dbReference>
<feature type="domain" description="Rad21/Rec8-like protein C-terminal eukaryotic" evidence="8">
    <location>
        <begin position="603"/>
        <end position="655"/>
    </location>
</feature>
<dbReference type="GO" id="GO:0003682">
    <property type="term" value="F:chromatin binding"/>
    <property type="evidence" value="ECO:0007669"/>
    <property type="project" value="TreeGrafter"/>
</dbReference>
<gene>
    <name evidence="10" type="ORF">PVAP13_6KG155000</name>
</gene>
<feature type="region of interest" description="Disordered" evidence="7">
    <location>
        <begin position="200"/>
        <end position="241"/>
    </location>
</feature>
<dbReference type="InterPro" id="IPR036390">
    <property type="entry name" value="WH_DNA-bd_sf"/>
</dbReference>
<keyword evidence="3" id="KW-0132">Cell division</keyword>
<comment type="subcellular location">
    <subcellularLocation>
        <location evidence="1">Nucleus</location>
    </subcellularLocation>
</comment>
<dbReference type="Proteomes" id="UP000823388">
    <property type="component" value="Chromosome 6K"/>
</dbReference>
<organism evidence="10 11">
    <name type="scientific">Panicum virgatum</name>
    <name type="common">Blackwell switchgrass</name>
    <dbReference type="NCBI Taxonomy" id="38727"/>
    <lineage>
        <taxon>Eukaryota</taxon>
        <taxon>Viridiplantae</taxon>
        <taxon>Streptophyta</taxon>
        <taxon>Embryophyta</taxon>
        <taxon>Tracheophyta</taxon>
        <taxon>Spermatophyta</taxon>
        <taxon>Magnoliopsida</taxon>
        <taxon>Liliopsida</taxon>
        <taxon>Poales</taxon>
        <taxon>Poaceae</taxon>
        <taxon>PACMAD clade</taxon>
        <taxon>Panicoideae</taxon>
        <taxon>Panicodae</taxon>
        <taxon>Paniceae</taxon>
        <taxon>Panicinae</taxon>
        <taxon>Panicum</taxon>
        <taxon>Panicum sect. Hiantes</taxon>
    </lineage>
</organism>
<evidence type="ECO:0000313" key="11">
    <source>
        <dbReference type="Proteomes" id="UP000823388"/>
    </source>
</evidence>
<dbReference type="AlphaFoldDB" id="A0A8T0RAN9"/>
<dbReference type="InterPro" id="IPR006910">
    <property type="entry name" value="Rad21_Rec8_N"/>
</dbReference>
<keyword evidence="5" id="KW-0539">Nucleus</keyword>
<evidence type="ECO:0000256" key="2">
    <source>
        <dbReference type="ARBA" id="ARBA00009870"/>
    </source>
</evidence>